<name>A0A0R3PTI9_ANGCS</name>
<reference evidence="4" key="1">
    <citation type="submission" date="2017-02" db="UniProtKB">
        <authorList>
            <consortium name="WormBaseParasite"/>
        </authorList>
    </citation>
    <scope>IDENTIFICATION</scope>
</reference>
<gene>
    <name evidence="2" type="ORF">ACOC_LOCUS9106</name>
</gene>
<evidence type="ECO:0000256" key="1">
    <source>
        <dbReference type="SAM" id="SignalP"/>
    </source>
</evidence>
<evidence type="ECO:0000313" key="4">
    <source>
        <dbReference type="WBParaSite" id="ACOC_0000910501-mRNA-1"/>
    </source>
</evidence>
<sequence>MSSIPLATLLNFCRPLIAKVVGAEPYETVHFSSILAWLKLNWSAECFPSLLDGIEKVAEVHAISAWIGLDDLHGTCAFDPLRQR</sequence>
<reference evidence="2 3" key="2">
    <citation type="submission" date="2018-11" db="EMBL/GenBank/DDBJ databases">
        <authorList>
            <consortium name="Pathogen Informatics"/>
        </authorList>
    </citation>
    <scope>NUCLEOTIDE SEQUENCE [LARGE SCALE GENOMIC DNA]</scope>
    <source>
        <strain evidence="2 3">Costa Rica</strain>
    </source>
</reference>
<evidence type="ECO:0000313" key="3">
    <source>
        <dbReference type="Proteomes" id="UP000267027"/>
    </source>
</evidence>
<protein>
    <submittedName>
        <fullName evidence="4">BACK domain-containing protein</fullName>
    </submittedName>
</protein>
<feature type="chain" id="PRO_5043130320" evidence="1">
    <location>
        <begin position="19"/>
        <end position="84"/>
    </location>
</feature>
<evidence type="ECO:0000313" key="2">
    <source>
        <dbReference type="EMBL" id="VDM60691.1"/>
    </source>
</evidence>
<dbReference type="WBParaSite" id="ACOC_0000910501-mRNA-1">
    <property type="protein sequence ID" value="ACOC_0000910501-mRNA-1"/>
    <property type="gene ID" value="ACOC_0000910501"/>
</dbReference>
<dbReference type="Proteomes" id="UP000267027">
    <property type="component" value="Unassembled WGS sequence"/>
</dbReference>
<feature type="signal peptide" evidence="1">
    <location>
        <begin position="1"/>
        <end position="18"/>
    </location>
</feature>
<keyword evidence="3" id="KW-1185">Reference proteome</keyword>
<accession>A0A0R3PTI9</accession>
<keyword evidence="1" id="KW-0732">Signal</keyword>
<proteinExistence type="predicted"/>
<organism evidence="4">
    <name type="scientific">Angiostrongylus costaricensis</name>
    <name type="common">Nematode worm</name>
    <dbReference type="NCBI Taxonomy" id="334426"/>
    <lineage>
        <taxon>Eukaryota</taxon>
        <taxon>Metazoa</taxon>
        <taxon>Ecdysozoa</taxon>
        <taxon>Nematoda</taxon>
        <taxon>Chromadorea</taxon>
        <taxon>Rhabditida</taxon>
        <taxon>Rhabditina</taxon>
        <taxon>Rhabditomorpha</taxon>
        <taxon>Strongyloidea</taxon>
        <taxon>Metastrongylidae</taxon>
        <taxon>Angiostrongylus</taxon>
    </lineage>
</organism>
<dbReference type="EMBL" id="UYYA01004248">
    <property type="protein sequence ID" value="VDM60691.1"/>
    <property type="molecule type" value="Genomic_DNA"/>
</dbReference>
<dbReference type="AlphaFoldDB" id="A0A0R3PTI9"/>